<evidence type="ECO:0000313" key="3">
    <source>
        <dbReference type="Proteomes" id="UP001256818"/>
    </source>
</evidence>
<comment type="caution">
    <text evidence="2">The sequence shown here is derived from an EMBL/GenBank/DDBJ whole genome shotgun (WGS) entry which is preliminary data.</text>
</comment>
<evidence type="ECO:0000313" key="2">
    <source>
        <dbReference type="EMBL" id="MDR4878858.1"/>
    </source>
</evidence>
<reference evidence="2 3" key="1">
    <citation type="submission" date="2023-08" db="EMBL/GenBank/DDBJ databases">
        <title>Whole-Genome Sequencing and Taxonomic description of Escherichia ruysiae strains Isolated from a healthy canine fecal sample.</title>
        <authorList>
            <person name="Liang S."/>
            <person name="Mlaga K.D."/>
            <person name="Jospin G."/>
            <person name="Uttarwar R."/>
            <person name="Marfori Z."/>
            <person name="Alvarado N."/>
            <person name="Scarsella E."/>
            <person name="Ganz H."/>
            <person name="Dione N."/>
        </authorList>
    </citation>
    <scope>NUCLEOTIDE SEQUENCE [LARGE SCALE GENOMIC DNA]</scope>
    <source>
        <strain evidence="2 3">AB136</strain>
    </source>
</reference>
<keyword evidence="3" id="KW-1185">Reference proteome</keyword>
<accession>A0ABU1DS74</accession>
<evidence type="ECO:0000256" key="1">
    <source>
        <dbReference type="SAM" id="MobiDB-lite"/>
    </source>
</evidence>
<proteinExistence type="predicted"/>
<feature type="compositionally biased region" description="Basic and acidic residues" evidence="1">
    <location>
        <begin position="1"/>
        <end position="11"/>
    </location>
</feature>
<feature type="region of interest" description="Disordered" evidence="1">
    <location>
        <begin position="1"/>
        <end position="57"/>
    </location>
</feature>
<sequence>MASDTSEKVPQDRLLPIDKGALKHSIAMKATEQTKHKRPSAQAEINAISQNARVKGP</sequence>
<feature type="compositionally biased region" description="Polar residues" evidence="1">
    <location>
        <begin position="47"/>
        <end position="57"/>
    </location>
</feature>
<organism evidence="2 3">
    <name type="scientific">Escherichia ruysiae</name>
    <dbReference type="NCBI Taxonomy" id="2608867"/>
    <lineage>
        <taxon>Bacteria</taxon>
        <taxon>Pseudomonadati</taxon>
        <taxon>Pseudomonadota</taxon>
        <taxon>Gammaproteobacteria</taxon>
        <taxon>Enterobacterales</taxon>
        <taxon>Enterobacteriaceae</taxon>
        <taxon>Escherichia</taxon>
    </lineage>
</organism>
<dbReference type="GeneID" id="86861474"/>
<protein>
    <submittedName>
        <fullName evidence="2">Uncharacterized protein</fullName>
    </submittedName>
</protein>
<dbReference type="RefSeq" id="WP_171000943.1">
    <property type="nucleotide sequence ID" value="NZ_JAVIWR010000001.1"/>
</dbReference>
<dbReference type="EMBL" id="JAVIWS010000001">
    <property type="protein sequence ID" value="MDR4878858.1"/>
    <property type="molecule type" value="Genomic_DNA"/>
</dbReference>
<gene>
    <name evidence="2" type="ORF">RGV86_10820</name>
</gene>
<name>A0ABU1DS74_9ESCH</name>
<dbReference type="Proteomes" id="UP001256818">
    <property type="component" value="Unassembled WGS sequence"/>
</dbReference>